<evidence type="ECO:0000313" key="3">
    <source>
        <dbReference type="Proteomes" id="UP000027222"/>
    </source>
</evidence>
<accession>A0A067SJP8</accession>
<sequence>MEGENSNSPTILASVLSPEFLLPFAEAWPPTSENLPPRKPPQDMTRSTNAIGMSTPDRPQLPGRTQEEKKRLSSLRIGSWRFNSPWTSTEKRKEMAIDVDPRRRERVARHMKGDRDKGVCVGDKKPVAIAGGVELDDDSTRRKSHFLGYCELRGPRQEMYQDNRLRAERIVAGAELSRSEQNADVAWELKY</sequence>
<evidence type="ECO:0000313" key="2">
    <source>
        <dbReference type="EMBL" id="KDR66943.1"/>
    </source>
</evidence>
<organism evidence="2 3">
    <name type="scientific">Galerina marginata (strain CBS 339.88)</name>
    <dbReference type="NCBI Taxonomy" id="685588"/>
    <lineage>
        <taxon>Eukaryota</taxon>
        <taxon>Fungi</taxon>
        <taxon>Dikarya</taxon>
        <taxon>Basidiomycota</taxon>
        <taxon>Agaricomycotina</taxon>
        <taxon>Agaricomycetes</taxon>
        <taxon>Agaricomycetidae</taxon>
        <taxon>Agaricales</taxon>
        <taxon>Agaricineae</taxon>
        <taxon>Strophariaceae</taxon>
        <taxon>Galerina</taxon>
    </lineage>
</organism>
<reference evidence="3" key="1">
    <citation type="journal article" date="2014" name="Proc. Natl. Acad. Sci. U.S.A.">
        <title>Extensive sampling of basidiomycete genomes demonstrates inadequacy of the white-rot/brown-rot paradigm for wood decay fungi.</title>
        <authorList>
            <person name="Riley R."/>
            <person name="Salamov A.A."/>
            <person name="Brown D.W."/>
            <person name="Nagy L.G."/>
            <person name="Floudas D."/>
            <person name="Held B.W."/>
            <person name="Levasseur A."/>
            <person name="Lombard V."/>
            <person name="Morin E."/>
            <person name="Otillar R."/>
            <person name="Lindquist E.A."/>
            <person name="Sun H."/>
            <person name="LaButti K.M."/>
            <person name="Schmutz J."/>
            <person name="Jabbour D."/>
            <person name="Luo H."/>
            <person name="Baker S.E."/>
            <person name="Pisabarro A.G."/>
            <person name="Walton J.D."/>
            <person name="Blanchette R.A."/>
            <person name="Henrissat B."/>
            <person name="Martin F."/>
            <person name="Cullen D."/>
            <person name="Hibbett D.S."/>
            <person name="Grigoriev I.V."/>
        </authorList>
    </citation>
    <scope>NUCLEOTIDE SEQUENCE [LARGE SCALE GENOMIC DNA]</scope>
    <source>
        <strain evidence="3">CBS 339.88</strain>
    </source>
</reference>
<dbReference type="AlphaFoldDB" id="A0A067SJP8"/>
<name>A0A067SJP8_GALM3</name>
<proteinExistence type="predicted"/>
<evidence type="ECO:0000256" key="1">
    <source>
        <dbReference type="SAM" id="MobiDB-lite"/>
    </source>
</evidence>
<gene>
    <name evidence="2" type="ORF">GALMADRAFT_216801</name>
</gene>
<dbReference type="Proteomes" id="UP000027222">
    <property type="component" value="Unassembled WGS sequence"/>
</dbReference>
<keyword evidence="3" id="KW-1185">Reference proteome</keyword>
<protein>
    <submittedName>
        <fullName evidence="2">Uncharacterized protein</fullName>
    </submittedName>
</protein>
<dbReference type="EMBL" id="KL142419">
    <property type="protein sequence ID" value="KDR66943.1"/>
    <property type="molecule type" value="Genomic_DNA"/>
</dbReference>
<dbReference type="HOGENOM" id="CLU_1421504_0_0_1"/>
<feature type="region of interest" description="Disordered" evidence="1">
    <location>
        <begin position="27"/>
        <end position="73"/>
    </location>
</feature>